<evidence type="ECO:0000256" key="3">
    <source>
        <dbReference type="ARBA" id="ARBA00022960"/>
    </source>
</evidence>
<sequence>MLKFFFEIFGIPLMIIVIFVATLPIFAGKLDEKEFAPEAYIKVVDVLPKNDVIVFSDNLPKNQVKSEFRKIIIDLSEQKMFLHDGDVVIGEFLVSTGKTGMETPTGIFQIYEKRARAWSRMAGLWMPYWIMIDPIRGIGIHELPEWPNGYKEGTDHLGLPVSHGCIRLGIGSAEFVYNWAEVGMSVEIVK</sequence>
<keyword evidence="5 6" id="KW-0961">Cell wall biogenesis/degradation</keyword>
<evidence type="ECO:0000313" key="10">
    <source>
        <dbReference type="Proteomes" id="UP000182465"/>
    </source>
</evidence>
<dbReference type="AlphaFoldDB" id="A0A1J4U624"/>
<keyword evidence="3 6" id="KW-0133">Cell shape</keyword>
<dbReference type="SUPFAM" id="SSF141523">
    <property type="entry name" value="L,D-transpeptidase catalytic domain-like"/>
    <property type="match status" value="1"/>
</dbReference>
<dbReference type="GO" id="GO:0008360">
    <property type="term" value="P:regulation of cell shape"/>
    <property type="evidence" value="ECO:0007669"/>
    <property type="project" value="UniProtKB-UniRule"/>
</dbReference>
<dbReference type="InterPro" id="IPR038063">
    <property type="entry name" value="Transpep_catalytic_dom"/>
</dbReference>
<reference evidence="9 10" key="1">
    <citation type="journal article" date="2016" name="Environ. Microbiol.">
        <title>Genomic resolution of a cold subsurface aquifer community provides metabolic insights for novel microbes adapted to high CO concentrations.</title>
        <authorList>
            <person name="Probst A.J."/>
            <person name="Castelle C.J."/>
            <person name="Singh A."/>
            <person name="Brown C.T."/>
            <person name="Anantharaman K."/>
            <person name="Sharon I."/>
            <person name="Hug L.A."/>
            <person name="Burstein D."/>
            <person name="Emerson J.B."/>
            <person name="Thomas B.C."/>
            <person name="Banfield J.F."/>
        </authorList>
    </citation>
    <scope>NUCLEOTIDE SEQUENCE [LARGE SCALE GENOMIC DNA]</scope>
    <source>
        <strain evidence="9">CG1_02_38_13</strain>
    </source>
</reference>
<dbReference type="Gene3D" id="2.40.440.10">
    <property type="entry name" value="L,D-transpeptidase catalytic domain-like"/>
    <property type="match status" value="1"/>
</dbReference>
<feature type="active site" description="Nucleophile" evidence="6">
    <location>
        <position position="165"/>
    </location>
</feature>
<evidence type="ECO:0000256" key="2">
    <source>
        <dbReference type="ARBA" id="ARBA00022679"/>
    </source>
</evidence>
<dbReference type="GO" id="GO:0016740">
    <property type="term" value="F:transferase activity"/>
    <property type="evidence" value="ECO:0007669"/>
    <property type="project" value="UniProtKB-KW"/>
</dbReference>
<keyword evidence="7" id="KW-0812">Transmembrane</keyword>
<evidence type="ECO:0000259" key="8">
    <source>
        <dbReference type="PROSITE" id="PS52029"/>
    </source>
</evidence>
<name>A0A1J4U624_9BACT</name>
<dbReference type="UniPathway" id="UPA00219"/>
<proteinExistence type="predicted"/>
<evidence type="ECO:0000256" key="4">
    <source>
        <dbReference type="ARBA" id="ARBA00022984"/>
    </source>
</evidence>
<feature type="active site" description="Proton donor/acceptor" evidence="6">
    <location>
        <position position="141"/>
    </location>
</feature>
<dbReference type="CDD" id="cd16913">
    <property type="entry name" value="YkuD_like"/>
    <property type="match status" value="1"/>
</dbReference>
<comment type="pathway">
    <text evidence="1 6">Cell wall biogenesis; peptidoglycan biosynthesis.</text>
</comment>
<evidence type="ECO:0000256" key="1">
    <source>
        <dbReference type="ARBA" id="ARBA00004752"/>
    </source>
</evidence>
<evidence type="ECO:0000256" key="5">
    <source>
        <dbReference type="ARBA" id="ARBA00023316"/>
    </source>
</evidence>
<feature type="domain" description="L,D-TPase catalytic" evidence="8">
    <location>
        <begin position="69"/>
        <end position="189"/>
    </location>
</feature>
<keyword evidence="4 6" id="KW-0573">Peptidoglycan synthesis</keyword>
<evidence type="ECO:0000256" key="6">
    <source>
        <dbReference type="PROSITE-ProRule" id="PRU01373"/>
    </source>
</evidence>
<dbReference type="InterPro" id="IPR005490">
    <property type="entry name" value="LD_TPept_cat_dom"/>
</dbReference>
<dbReference type="EMBL" id="MNVB01000007">
    <property type="protein sequence ID" value="OIO18245.1"/>
    <property type="molecule type" value="Genomic_DNA"/>
</dbReference>
<accession>A0A1J4U624</accession>
<keyword evidence="2" id="KW-0808">Transferase</keyword>
<protein>
    <recommendedName>
        <fullName evidence="8">L,D-TPase catalytic domain-containing protein</fullName>
    </recommendedName>
</protein>
<dbReference type="GO" id="GO:0005576">
    <property type="term" value="C:extracellular region"/>
    <property type="evidence" value="ECO:0007669"/>
    <property type="project" value="TreeGrafter"/>
</dbReference>
<dbReference type="Pfam" id="PF03734">
    <property type="entry name" value="YkuD"/>
    <property type="match status" value="1"/>
</dbReference>
<comment type="caution">
    <text evidence="9">The sequence shown here is derived from an EMBL/GenBank/DDBJ whole genome shotgun (WGS) entry which is preliminary data.</text>
</comment>
<dbReference type="GO" id="GO:0018104">
    <property type="term" value="P:peptidoglycan-protein cross-linking"/>
    <property type="evidence" value="ECO:0007669"/>
    <property type="project" value="TreeGrafter"/>
</dbReference>
<dbReference type="PANTHER" id="PTHR30582:SF2">
    <property type="entry name" value="L,D-TRANSPEPTIDASE YCIB-RELATED"/>
    <property type="match status" value="1"/>
</dbReference>
<organism evidence="9 10">
    <name type="scientific">Candidatus Kuenenbacteria bacterium CG1_02_38_13</name>
    <dbReference type="NCBI Taxonomy" id="1805235"/>
    <lineage>
        <taxon>Bacteria</taxon>
        <taxon>Candidatus Kueneniibacteriota</taxon>
    </lineage>
</organism>
<dbReference type="PANTHER" id="PTHR30582">
    <property type="entry name" value="L,D-TRANSPEPTIDASE"/>
    <property type="match status" value="1"/>
</dbReference>
<keyword evidence="7" id="KW-1133">Transmembrane helix</keyword>
<dbReference type="Proteomes" id="UP000182465">
    <property type="component" value="Unassembled WGS sequence"/>
</dbReference>
<evidence type="ECO:0000313" key="9">
    <source>
        <dbReference type="EMBL" id="OIO18245.1"/>
    </source>
</evidence>
<dbReference type="PROSITE" id="PS52029">
    <property type="entry name" value="LD_TPASE"/>
    <property type="match status" value="1"/>
</dbReference>
<dbReference type="GO" id="GO:0071555">
    <property type="term" value="P:cell wall organization"/>
    <property type="evidence" value="ECO:0007669"/>
    <property type="project" value="UniProtKB-UniRule"/>
</dbReference>
<dbReference type="GO" id="GO:0071972">
    <property type="term" value="F:peptidoglycan L,D-transpeptidase activity"/>
    <property type="evidence" value="ECO:0007669"/>
    <property type="project" value="TreeGrafter"/>
</dbReference>
<evidence type="ECO:0000256" key="7">
    <source>
        <dbReference type="SAM" id="Phobius"/>
    </source>
</evidence>
<keyword evidence="7" id="KW-0472">Membrane</keyword>
<feature type="transmembrane region" description="Helical" evidence="7">
    <location>
        <begin position="6"/>
        <end position="27"/>
    </location>
</feature>
<dbReference type="InterPro" id="IPR050979">
    <property type="entry name" value="LD-transpeptidase"/>
</dbReference>
<gene>
    <name evidence="9" type="ORF">AUJ29_00260</name>
</gene>